<dbReference type="PANTHER" id="PTHR34069">
    <property type="entry name" value="3-OXOACYL-[ACYL-CARRIER-PROTEIN] SYNTHASE 3"/>
    <property type="match status" value="1"/>
</dbReference>
<dbReference type="SUPFAM" id="SSF53901">
    <property type="entry name" value="Thiolase-like"/>
    <property type="match status" value="1"/>
</dbReference>
<keyword evidence="6" id="KW-0276">Fatty acid metabolism</keyword>
<evidence type="ECO:0000313" key="13">
    <source>
        <dbReference type="Proteomes" id="UP000241848"/>
    </source>
</evidence>
<keyword evidence="4" id="KW-0444">Lipid biosynthesis</keyword>
<dbReference type="NCBIfam" id="NF006829">
    <property type="entry name" value="PRK09352.1"/>
    <property type="match status" value="1"/>
</dbReference>
<evidence type="ECO:0000259" key="10">
    <source>
        <dbReference type="Pfam" id="PF08541"/>
    </source>
</evidence>
<evidence type="ECO:0000256" key="1">
    <source>
        <dbReference type="ARBA" id="ARBA00005189"/>
    </source>
</evidence>
<dbReference type="GO" id="GO:0004315">
    <property type="term" value="F:3-oxoacyl-[acyl-carrier-protein] synthase activity"/>
    <property type="evidence" value="ECO:0007669"/>
    <property type="project" value="InterPro"/>
</dbReference>
<dbReference type="Gene3D" id="3.40.47.10">
    <property type="match status" value="1"/>
</dbReference>
<feature type="domain" description="Beta-ketoacyl-[acyl-carrier-protein] synthase III C-terminal" evidence="10">
    <location>
        <begin position="240"/>
        <end position="326"/>
    </location>
</feature>
<gene>
    <name evidence="12" type="ORF">C7B45_04100</name>
</gene>
<dbReference type="InterPro" id="IPR016039">
    <property type="entry name" value="Thiolase-like"/>
</dbReference>
<dbReference type="InterPro" id="IPR004655">
    <property type="entry name" value="FabH"/>
</dbReference>
<name>A0A2T2WLM0_9FIRM</name>
<dbReference type="InterPro" id="IPR013747">
    <property type="entry name" value="ACP_syn_III_C"/>
</dbReference>
<dbReference type="CDD" id="cd00830">
    <property type="entry name" value="KAS_III"/>
    <property type="match status" value="1"/>
</dbReference>
<evidence type="ECO:0000313" key="12">
    <source>
        <dbReference type="EMBL" id="PSR23130.1"/>
    </source>
</evidence>
<sequence>MPEATIWSVGGYAPPHIITNEMLSHRMDTSDEWIRTRTGIHERRTAGDDETTASVSVNAGQAALQAAHFDAADLDWVIVCTDTPEMWSPATACFVQESLAASHASAIDLTGGCAGFLQTLQIMSPLAAAGKRLLVIGTELLTHALNWNDRTTAVLFGDGSSAFLLGPSDEGVPGIRIGLGLSRSDGAQSDILGKPFGGTRFPITPDVVLEGRLHTIRMEGPKVFKHAVTLMSDIGRRVVQEASLGLEQIDWIVPHQANQRIIDAVTHQVGIPTDRVFSHVAKFANTGSASIGLAMADMLEQHLIKPGQRLLSVAFGAGFSWASQLFYVDQIPPCEFRHDGQPA</sequence>
<keyword evidence="7" id="KW-0443">Lipid metabolism</keyword>
<proteinExistence type="inferred from homology"/>
<evidence type="ECO:0000256" key="7">
    <source>
        <dbReference type="ARBA" id="ARBA00023098"/>
    </source>
</evidence>
<dbReference type="GO" id="GO:0006633">
    <property type="term" value="P:fatty acid biosynthetic process"/>
    <property type="evidence" value="ECO:0007669"/>
    <property type="project" value="UniProtKB-KW"/>
</dbReference>
<accession>A0A2T2WLM0</accession>
<evidence type="ECO:0000256" key="8">
    <source>
        <dbReference type="ARBA" id="ARBA00023160"/>
    </source>
</evidence>
<comment type="caution">
    <text evidence="12">The sequence shown here is derived from an EMBL/GenBank/DDBJ whole genome shotgun (WGS) entry which is preliminary data.</text>
</comment>
<dbReference type="PANTHER" id="PTHR34069:SF2">
    <property type="entry name" value="BETA-KETOACYL-[ACYL-CARRIER-PROTEIN] SYNTHASE III"/>
    <property type="match status" value="1"/>
</dbReference>
<keyword evidence="9" id="KW-0012">Acyltransferase</keyword>
<comment type="similarity">
    <text evidence="2">Belongs to the thiolase-like superfamily. FabH family.</text>
</comment>
<evidence type="ECO:0000259" key="11">
    <source>
        <dbReference type="Pfam" id="PF08545"/>
    </source>
</evidence>
<keyword evidence="5" id="KW-0808">Transferase</keyword>
<evidence type="ECO:0000256" key="5">
    <source>
        <dbReference type="ARBA" id="ARBA00022679"/>
    </source>
</evidence>
<keyword evidence="8" id="KW-0275">Fatty acid biosynthesis</keyword>
<dbReference type="Pfam" id="PF08545">
    <property type="entry name" value="ACP_syn_III"/>
    <property type="match status" value="1"/>
</dbReference>
<organism evidence="12 13">
    <name type="scientific">Sulfobacillus acidophilus</name>
    <dbReference type="NCBI Taxonomy" id="53633"/>
    <lineage>
        <taxon>Bacteria</taxon>
        <taxon>Bacillati</taxon>
        <taxon>Bacillota</taxon>
        <taxon>Clostridia</taxon>
        <taxon>Eubacteriales</taxon>
        <taxon>Clostridiales Family XVII. Incertae Sedis</taxon>
        <taxon>Sulfobacillus</taxon>
    </lineage>
</organism>
<keyword evidence="3" id="KW-0963">Cytoplasm</keyword>
<evidence type="ECO:0000256" key="4">
    <source>
        <dbReference type="ARBA" id="ARBA00022516"/>
    </source>
</evidence>
<dbReference type="Pfam" id="PF08541">
    <property type="entry name" value="ACP_syn_III_C"/>
    <property type="match status" value="1"/>
</dbReference>
<evidence type="ECO:0000256" key="2">
    <source>
        <dbReference type="ARBA" id="ARBA00008642"/>
    </source>
</evidence>
<dbReference type="AlphaFoldDB" id="A0A2T2WLM0"/>
<evidence type="ECO:0000256" key="9">
    <source>
        <dbReference type="ARBA" id="ARBA00023315"/>
    </source>
</evidence>
<dbReference type="Proteomes" id="UP000241848">
    <property type="component" value="Unassembled WGS sequence"/>
</dbReference>
<dbReference type="InterPro" id="IPR013751">
    <property type="entry name" value="ACP_syn_III_N"/>
</dbReference>
<dbReference type="GO" id="GO:0044550">
    <property type="term" value="P:secondary metabolite biosynthetic process"/>
    <property type="evidence" value="ECO:0007669"/>
    <property type="project" value="TreeGrafter"/>
</dbReference>
<dbReference type="NCBIfam" id="TIGR00747">
    <property type="entry name" value="fabH"/>
    <property type="match status" value="1"/>
</dbReference>
<protein>
    <submittedName>
        <fullName evidence="12">Ketoacyl-ACP synthase III</fullName>
    </submittedName>
</protein>
<dbReference type="EMBL" id="PXYV01000008">
    <property type="protein sequence ID" value="PSR23130.1"/>
    <property type="molecule type" value="Genomic_DNA"/>
</dbReference>
<evidence type="ECO:0000256" key="3">
    <source>
        <dbReference type="ARBA" id="ARBA00022490"/>
    </source>
</evidence>
<reference evidence="12 13" key="1">
    <citation type="journal article" date="2014" name="BMC Genomics">
        <title>Comparison of environmental and isolate Sulfobacillus genomes reveals diverse carbon, sulfur, nitrogen, and hydrogen metabolisms.</title>
        <authorList>
            <person name="Justice N.B."/>
            <person name="Norman A."/>
            <person name="Brown C.T."/>
            <person name="Singh A."/>
            <person name="Thomas B.C."/>
            <person name="Banfield J.F."/>
        </authorList>
    </citation>
    <scope>NUCLEOTIDE SEQUENCE [LARGE SCALE GENOMIC DNA]</scope>
    <source>
        <strain evidence="12">AMDSBA3</strain>
    </source>
</reference>
<comment type="pathway">
    <text evidence="1">Lipid metabolism.</text>
</comment>
<feature type="domain" description="Beta-ketoacyl-[acyl-carrier-protein] synthase III N-terminal" evidence="11">
    <location>
        <begin position="107"/>
        <end position="170"/>
    </location>
</feature>
<evidence type="ECO:0000256" key="6">
    <source>
        <dbReference type="ARBA" id="ARBA00022832"/>
    </source>
</evidence>